<sequence>MAHTSLYPLLINVCASIAGFAATLRLIPAFCPHFLAANLCGRDLNKTDDKKVPESLGVVSGAVFLLILFCFIPVPFLGCWIGQGCTNFPHDQFVGLLGALLAICCMIFLGFADDVLNLRWRHKLLLPSAASLPLLAVYFLHFGRTLVVVPYPLRPLLGMHLELGVLYYVYMGMLAVFCTNAINILAGINGLEAGQALLISASIIIFNFLELSGDCGDDHMFSLYFMFPFFFTTLALLYHNWYPSRVFVGDTFCYFAGMTFAVVGILGHFSKTMLLFFLPQVANFIYSVPQLFHLVPCPRHRLPRLNRATGKLDMSFARFKQTELSALGKTILQVGERLRLVEVRHDVGEDGKYTECNNLTLINLVLKALGPVHEQTLTVTMLLLQVRPSRFLRPQKNDGEICERARRARGGHVLRLARKLDRAAHFHRDERARGDCFQKRSEIICLLLCYYRLKSGKSSLSTAEAPCKLRLWLFQKMATPLGNCKSILTGKPLVLNPP</sequence>
<comment type="cofactor">
    <cofactor evidence="1">
        <name>Mg(2+)</name>
        <dbReference type="ChEBI" id="CHEBI:18420"/>
    </cofactor>
</comment>
<comment type="subunit">
    <text evidence="5">Homodimer.</text>
</comment>
<feature type="transmembrane region" description="Helical" evidence="21">
    <location>
        <begin position="221"/>
        <end position="239"/>
    </location>
</feature>
<protein>
    <recommendedName>
        <fullName evidence="7">UDP-N-acetylglucosamine--dolichyl-phosphate N-acetylglucosaminephosphotransferase</fullName>
        <ecNumber evidence="6">2.7.8.15</ecNumber>
    </recommendedName>
    <alternativeName>
        <fullName evidence="17">GlcNAc-1-P transferase</fullName>
    </alternativeName>
    <alternativeName>
        <fullName evidence="18">N-acetylglucosamine-1-phosphate transferase</fullName>
    </alternativeName>
</protein>
<feature type="transmembrane region" description="Helical" evidence="21">
    <location>
        <begin position="93"/>
        <end position="112"/>
    </location>
</feature>
<keyword evidence="23" id="KW-1185">Reference proteome</keyword>
<evidence type="ECO:0000256" key="9">
    <source>
        <dbReference type="ARBA" id="ARBA00022679"/>
    </source>
</evidence>
<reference evidence="24" key="1">
    <citation type="submission" date="2025-08" db="UniProtKB">
        <authorList>
            <consortium name="RefSeq"/>
        </authorList>
    </citation>
    <scope>IDENTIFICATION</scope>
    <source>
        <tissue evidence="24">Sperm</tissue>
    </source>
</reference>
<evidence type="ECO:0000256" key="11">
    <source>
        <dbReference type="ARBA" id="ARBA00022723"/>
    </source>
</evidence>
<keyword evidence="11" id="KW-0479">Metal-binding</keyword>
<feature type="transmembrane region" description="Helical" evidence="21">
    <location>
        <begin position="251"/>
        <end position="269"/>
    </location>
</feature>
<dbReference type="GO" id="GO:0046872">
    <property type="term" value="F:metal ion binding"/>
    <property type="evidence" value="ECO:0007669"/>
    <property type="project" value="UniProtKB-KW"/>
</dbReference>
<evidence type="ECO:0000256" key="1">
    <source>
        <dbReference type="ARBA" id="ARBA00001946"/>
    </source>
</evidence>
<evidence type="ECO:0000256" key="7">
    <source>
        <dbReference type="ARBA" id="ARBA00017659"/>
    </source>
</evidence>
<evidence type="ECO:0000256" key="18">
    <source>
        <dbReference type="ARBA" id="ARBA00033238"/>
    </source>
</evidence>
<gene>
    <name evidence="24" type="primary">DPAGT1</name>
</gene>
<dbReference type="GO" id="GO:0016757">
    <property type="term" value="F:glycosyltransferase activity"/>
    <property type="evidence" value="ECO:0007669"/>
    <property type="project" value="UniProtKB-KW"/>
</dbReference>
<keyword evidence="10 21" id="KW-0812">Transmembrane</keyword>
<evidence type="ECO:0000256" key="10">
    <source>
        <dbReference type="ARBA" id="ARBA00022692"/>
    </source>
</evidence>
<dbReference type="InterPro" id="IPR048439">
    <property type="entry name" value="DPAGT1_ins"/>
</dbReference>
<evidence type="ECO:0000256" key="17">
    <source>
        <dbReference type="ARBA" id="ARBA00029567"/>
    </source>
</evidence>
<evidence type="ECO:0000256" key="19">
    <source>
        <dbReference type="ARBA" id="ARBA00044717"/>
    </source>
</evidence>
<feature type="transmembrane region" description="Helical" evidence="21">
    <location>
        <begin position="167"/>
        <end position="186"/>
    </location>
</feature>
<dbReference type="PANTHER" id="PTHR10571">
    <property type="entry name" value="UDP-N-ACETYLGLUCOSAMINE--DOLICHYL-PHOSPHATE N-ACETYLGLUCOSAMINEPHOSPHOTRANSFERASE"/>
    <property type="match status" value="1"/>
</dbReference>
<dbReference type="AlphaFoldDB" id="A0AAJ7TM15"/>
<dbReference type="GO" id="GO:0006488">
    <property type="term" value="P:dolichol-linked oligosaccharide biosynthetic process"/>
    <property type="evidence" value="ECO:0007669"/>
    <property type="project" value="InterPro"/>
</dbReference>
<dbReference type="InterPro" id="IPR000715">
    <property type="entry name" value="Glycosyl_transferase_4"/>
</dbReference>
<comment type="similarity">
    <text evidence="4">Belongs to the glycosyltransferase 4 family.</text>
</comment>
<keyword evidence="13" id="KW-0460">Magnesium</keyword>
<evidence type="ECO:0000256" key="21">
    <source>
        <dbReference type="SAM" id="Phobius"/>
    </source>
</evidence>
<evidence type="ECO:0000256" key="5">
    <source>
        <dbReference type="ARBA" id="ARBA00011738"/>
    </source>
</evidence>
<evidence type="ECO:0000256" key="4">
    <source>
        <dbReference type="ARBA" id="ARBA00009317"/>
    </source>
</evidence>
<dbReference type="InterPro" id="IPR033895">
    <property type="entry name" value="GPT"/>
</dbReference>
<dbReference type="GO" id="GO:0003975">
    <property type="term" value="F:UDP-N-acetylglucosamine-dolichyl-phosphate N-acetylglucosaminephosphotransferase activity"/>
    <property type="evidence" value="ECO:0007669"/>
    <property type="project" value="UniProtKB-EC"/>
</dbReference>
<comment type="subcellular location">
    <subcellularLocation>
        <location evidence="2">Endoplasmic reticulum membrane</location>
        <topology evidence="2">Multi-pass membrane protein</topology>
    </subcellularLocation>
</comment>
<dbReference type="GO" id="GO:0005789">
    <property type="term" value="C:endoplasmic reticulum membrane"/>
    <property type="evidence" value="ECO:0007669"/>
    <property type="project" value="UniProtKB-SubCell"/>
</dbReference>
<dbReference type="KEGG" id="pmrn:116948112"/>
<evidence type="ECO:0000256" key="16">
    <source>
        <dbReference type="ARBA" id="ARBA00023180"/>
    </source>
</evidence>
<keyword evidence="14 21" id="KW-1133">Transmembrane helix</keyword>
<dbReference type="EC" id="2.7.8.15" evidence="6"/>
<keyword evidence="16" id="KW-0325">Glycoprotein</keyword>
<accession>A0AAJ7TM15</accession>
<dbReference type="Pfam" id="PF21383">
    <property type="entry name" value="DPAGT1_ins"/>
    <property type="match status" value="1"/>
</dbReference>
<dbReference type="Pfam" id="PF00953">
    <property type="entry name" value="Glycos_transf_4"/>
    <property type="match status" value="1"/>
</dbReference>
<name>A0AAJ7TM15_PETMA</name>
<dbReference type="CTD" id="1798"/>
<evidence type="ECO:0000259" key="22">
    <source>
        <dbReference type="Pfam" id="PF21383"/>
    </source>
</evidence>
<comment type="pathway">
    <text evidence="3">Protein modification; protein glycosylation.</text>
</comment>
<evidence type="ECO:0000256" key="13">
    <source>
        <dbReference type="ARBA" id="ARBA00022842"/>
    </source>
</evidence>
<organism evidence="23 24">
    <name type="scientific">Petromyzon marinus</name>
    <name type="common">Sea lamprey</name>
    <dbReference type="NCBI Taxonomy" id="7757"/>
    <lineage>
        <taxon>Eukaryota</taxon>
        <taxon>Metazoa</taxon>
        <taxon>Chordata</taxon>
        <taxon>Craniata</taxon>
        <taxon>Vertebrata</taxon>
        <taxon>Cyclostomata</taxon>
        <taxon>Hyperoartia</taxon>
        <taxon>Petromyzontiformes</taxon>
        <taxon>Petromyzontidae</taxon>
        <taxon>Petromyzon</taxon>
    </lineage>
</organism>
<feature type="transmembrane region" description="Helical" evidence="21">
    <location>
        <begin position="6"/>
        <end position="35"/>
    </location>
</feature>
<evidence type="ECO:0000256" key="14">
    <source>
        <dbReference type="ARBA" id="ARBA00022989"/>
    </source>
</evidence>
<evidence type="ECO:0000256" key="12">
    <source>
        <dbReference type="ARBA" id="ARBA00022824"/>
    </source>
</evidence>
<dbReference type="CDD" id="cd06855">
    <property type="entry name" value="GT_GPT_euk"/>
    <property type="match status" value="1"/>
</dbReference>
<feature type="transmembrane region" description="Helical" evidence="21">
    <location>
        <begin position="124"/>
        <end position="147"/>
    </location>
</feature>
<evidence type="ECO:0000256" key="8">
    <source>
        <dbReference type="ARBA" id="ARBA00022676"/>
    </source>
</evidence>
<keyword evidence="12" id="KW-0256">Endoplasmic reticulum</keyword>
<dbReference type="Proteomes" id="UP001318040">
    <property type="component" value="Chromosome 32"/>
</dbReference>
<proteinExistence type="inferred from homology"/>
<evidence type="ECO:0000256" key="3">
    <source>
        <dbReference type="ARBA" id="ARBA00004922"/>
    </source>
</evidence>
<evidence type="ECO:0000256" key="15">
    <source>
        <dbReference type="ARBA" id="ARBA00023136"/>
    </source>
</evidence>
<feature type="transmembrane region" description="Helical" evidence="21">
    <location>
        <begin position="193"/>
        <end position="209"/>
    </location>
</feature>
<evidence type="ECO:0000256" key="2">
    <source>
        <dbReference type="ARBA" id="ARBA00004477"/>
    </source>
</evidence>
<comment type="function">
    <text evidence="19">UDP-N-acetylglucosamine--dolichyl-phosphate N-acetylglucosaminephosphotransferase that operates in the biosynthetic pathway of dolichol-linked oligosaccharides, the glycan precursors employed in protein asparagine (N)-glycosylation. The assembly of dolichol-linked oligosaccharides begins on the cytosolic side of the endoplasmic reticulum membrane and finishes in its lumen. The sequential addition of sugars to dolichol pyrophosphate produces dolichol-linked oligosaccharides containing fourteen sugars, including two GlcNAcs, nine mannoses and three glucoses. Once assembled, the oligosaccharide is transferred from the lipid to nascent proteins by oligosaccharyltransferases. Catalyzes the initial step of dolichol-linked oligosaccharide biosynthesis, transfering GlcNAc-1-P from cytosolic UDP-GlcNAc onto the carrier lipid dolichyl phosphate (P-dolichol), yielding GlcNAc-P-P-dolichol embedded in the cytoplasmic leaflet of the endoplasmic reticulum membrane.</text>
</comment>
<dbReference type="PANTHER" id="PTHR10571:SF0">
    <property type="entry name" value="UDP-N-ACETYLGLUCOSAMINE--DOLICHYL-PHOSPHATE N-ACETYLGLUCOSAMINEPHOSPHOTRANSFERASE"/>
    <property type="match status" value="1"/>
</dbReference>
<evidence type="ECO:0000256" key="6">
    <source>
        <dbReference type="ARBA" id="ARBA00013225"/>
    </source>
</evidence>
<comment type="catalytic activity">
    <reaction evidence="20">
        <text>a di-trans,poly-cis-dolichyl phosphate + UDP-N-acetyl-alpha-D-glucosamine = an N-acetyl-alpha-D-glucosaminyl-diphospho-di-trans,poly-cis-dolichol + UMP</text>
        <dbReference type="Rhea" id="RHEA:13289"/>
        <dbReference type="Rhea" id="RHEA-COMP:19498"/>
        <dbReference type="Rhea" id="RHEA-COMP:19507"/>
        <dbReference type="ChEBI" id="CHEBI:57683"/>
        <dbReference type="ChEBI" id="CHEBI:57705"/>
        <dbReference type="ChEBI" id="CHEBI:57865"/>
        <dbReference type="ChEBI" id="CHEBI:58427"/>
        <dbReference type="EC" id="2.7.8.15"/>
    </reaction>
    <physiologicalReaction direction="left-to-right" evidence="20">
        <dbReference type="Rhea" id="RHEA:13290"/>
    </physiologicalReaction>
</comment>
<feature type="transmembrane region" description="Helical" evidence="21">
    <location>
        <begin position="56"/>
        <end position="81"/>
    </location>
</feature>
<evidence type="ECO:0000313" key="23">
    <source>
        <dbReference type="Proteomes" id="UP001318040"/>
    </source>
</evidence>
<feature type="domain" description="DPAGT1 insertion" evidence="22">
    <location>
        <begin position="317"/>
        <end position="358"/>
    </location>
</feature>
<dbReference type="RefSeq" id="XP_032820359.1">
    <property type="nucleotide sequence ID" value="XM_032964468.1"/>
</dbReference>
<keyword evidence="8" id="KW-0328">Glycosyltransferase</keyword>
<evidence type="ECO:0000313" key="24">
    <source>
        <dbReference type="RefSeq" id="XP_032820359.1"/>
    </source>
</evidence>
<keyword evidence="9" id="KW-0808">Transferase</keyword>
<evidence type="ECO:0000256" key="20">
    <source>
        <dbReference type="ARBA" id="ARBA00045078"/>
    </source>
</evidence>
<keyword evidence="15 21" id="KW-0472">Membrane</keyword>